<keyword evidence="1" id="KW-0997">Cell inner membrane</keyword>
<keyword evidence="1" id="KW-0472">Membrane</keyword>
<evidence type="ECO:0000313" key="4">
    <source>
        <dbReference type="Proteomes" id="UP000746535"/>
    </source>
</evidence>
<dbReference type="CDD" id="cd00761">
    <property type="entry name" value="Glyco_tranf_GTA_type"/>
    <property type="match status" value="1"/>
</dbReference>
<dbReference type="Gene3D" id="3.90.550.10">
    <property type="entry name" value="Spore Coat Polysaccharide Biosynthesis Protein SpsA, Chain A"/>
    <property type="match status" value="3"/>
</dbReference>
<feature type="domain" description="Glycosyltransferase 2-like" evidence="2">
    <location>
        <begin position="8"/>
        <end position="140"/>
    </location>
</feature>
<dbReference type="RefSeq" id="WP_168085699.1">
    <property type="nucleotide sequence ID" value="NZ_JAAVJI010000016.1"/>
</dbReference>
<evidence type="ECO:0000256" key="1">
    <source>
        <dbReference type="ARBA" id="ARBA00022519"/>
    </source>
</evidence>
<keyword evidence="1" id="KW-1003">Cell membrane</keyword>
<protein>
    <submittedName>
        <fullName evidence="3">Glycosyltransferase family 2 protein</fullName>
    </submittedName>
</protein>
<accession>A0ABX0YI94</accession>
<dbReference type="PANTHER" id="PTHR43685:SF2">
    <property type="entry name" value="GLYCOSYLTRANSFERASE 2-LIKE DOMAIN-CONTAINING PROTEIN"/>
    <property type="match status" value="1"/>
</dbReference>
<dbReference type="PANTHER" id="PTHR43685">
    <property type="entry name" value="GLYCOSYLTRANSFERASE"/>
    <property type="match status" value="1"/>
</dbReference>
<dbReference type="Pfam" id="PF00535">
    <property type="entry name" value="Glycos_transf_2"/>
    <property type="match status" value="2"/>
</dbReference>
<dbReference type="InterPro" id="IPR001173">
    <property type="entry name" value="Glyco_trans_2-like"/>
</dbReference>
<reference evidence="3 4" key="1">
    <citation type="submission" date="2020-03" db="EMBL/GenBank/DDBJ databases">
        <authorList>
            <person name="Wang L."/>
            <person name="He N."/>
            <person name="Li Y."/>
            <person name="Fang Y."/>
            <person name="Zhang F."/>
        </authorList>
    </citation>
    <scope>NUCLEOTIDE SEQUENCE [LARGE SCALE GENOMIC DNA]</scope>
    <source>
        <strain evidence="4">hsmgli-8</strain>
    </source>
</reference>
<keyword evidence="4" id="KW-1185">Reference proteome</keyword>
<dbReference type="SUPFAM" id="SSF53448">
    <property type="entry name" value="Nucleotide-diphospho-sugar transferases"/>
    <property type="match status" value="3"/>
</dbReference>
<evidence type="ECO:0000313" key="3">
    <source>
        <dbReference type="EMBL" id="NJP03125.1"/>
    </source>
</evidence>
<comment type="caution">
    <text evidence="3">The sequence shown here is derived from an EMBL/GenBank/DDBJ whole genome shotgun (WGS) entry which is preliminary data.</text>
</comment>
<dbReference type="Proteomes" id="UP000746535">
    <property type="component" value="Unassembled WGS sequence"/>
</dbReference>
<feature type="domain" description="Glycosyltransferase 2-like" evidence="2">
    <location>
        <begin position="574"/>
        <end position="750"/>
    </location>
</feature>
<gene>
    <name evidence="3" type="ORF">HBH25_19975</name>
</gene>
<proteinExistence type="predicted"/>
<dbReference type="InterPro" id="IPR050834">
    <property type="entry name" value="Glycosyltransf_2"/>
</dbReference>
<organism evidence="3 4">
    <name type="scientific">Pseudomonas quercus</name>
    <dbReference type="NCBI Taxonomy" id="2722792"/>
    <lineage>
        <taxon>Bacteria</taxon>
        <taxon>Pseudomonadati</taxon>
        <taxon>Pseudomonadota</taxon>
        <taxon>Gammaproteobacteria</taxon>
        <taxon>Pseudomonadales</taxon>
        <taxon>Pseudomonadaceae</taxon>
        <taxon>Pseudomonas</taxon>
    </lineage>
</organism>
<name>A0ABX0YI94_9PSED</name>
<dbReference type="EMBL" id="JAAVJI010000016">
    <property type="protein sequence ID" value="NJP03125.1"/>
    <property type="molecule type" value="Genomic_DNA"/>
</dbReference>
<dbReference type="InterPro" id="IPR029044">
    <property type="entry name" value="Nucleotide-diphossugar_trans"/>
</dbReference>
<sequence>MGPSPLVSIVIPAYKAAFFEAALQSALAQDYPAIEIVIGDDCPTTAIQDIVERLRPSSPWPIHYQRNEVQLGEAMNVTQGVARAQGTYIKFLYDDDLLEPTCVRRQVETFEACTGLALVTARRRLVDEAGDALPDTYATRFPFLESTRISGPEMTSFLGEYPWNIIGEPSTLMCRRADLLAFGNGIFSLDGQHIDWLGDLAIYVKLLRQGDLAMLDETLSAFRVSRHQFSQGGRDDHSGPKAFHALFRQLIKQLGWVRAQPDNSRVLIAPLATSQAGLGAEAEPRDLSAWLHEVLPGFAQPDFKRWLGARRLGPLRQARIDTHVAAQGGGPAVLLVVKDLDNDEQGVLRTLHSLDRQAPLLANTTVVVVSSRPGMGTGQVEERLYWVSSDKGQFTRHLNQLISETPFDWLFMLEAGTHLNADALSVTLLELMNKPACPAIFCDQTYTDGVGGQWPLLRGNFNLDQLLSMPLAMGRHWFFQRDALLGMDGFDDTLPGATELDMILRLIEAGQLGFGHISEPLVTCQAKTLARCEDERLALLHHVQRRGYDQARVTESTPRHYLIDYSAATPAVTVLVAAQGSLEHLKRCVATVLMLTRYPSFQLMLVETEHTDAAVQPWMSAVAQESEGKVLAMRSVAPLGLNIALNGAVEAIDTDYIVFLDAACVVADEQWLALLIDQAMRPEVGAVGARRVERGERLQDAGVRLGLEGPADTALLTRQDGPVDYVQVQRNVTVLSRTCLAMSRAIFRQVGGFDEARFVHRWADVDLCLKVHWAGYLNVWTPRAWVALTEPVRQPQGDTPADEQAMYAQWGASLGRDPSVSYLHALRGSGFEFDPDPQVTWRPMAFAGLPVVVGVGQCGKADPRIGKPLEALRAAGLLEGGLVPDALGVSEWLRLVPGSVVLPVVPGNDFGLDAAQSQLAPCRIGDLAAAEDHWLEPVALQQTLARFDKVLVATPGQATRVAGAHPHIEVLPSRLDAMGWRDLPCTKPQGGRLRVGLLCDDPHALDVPLLAQVLERFAGQVTWVVYGQLPEAWRPWVGAFQPAVAPHRYPAVLAGLGLHAALVAVADRFSTLATAEQQVMAHGACATAVIASRPSEWPAVIVDHSVDGFSQALQAWLNDAPHCQAVAQRLHAQVLAHGLLDGAQAAQWVAAWNGVAV</sequence>
<evidence type="ECO:0000259" key="2">
    <source>
        <dbReference type="Pfam" id="PF00535"/>
    </source>
</evidence>